<dbReference type="GO" id="GO:0005506">
    <property type="term" value="F:iron ion binding"/>
    <property type="evidence" value="ECO:0007669"/>
    <property type="project" value="InterPro"/>
</dbReference>
<evidence type="ECO:0000256" key="1">
    <source>
        <dbReference type="ARBA" id="ARBA00001971"/>
    </source>
</evidence>
<comment type="similarity">
    <text evidence="2 9">Belongs to the cytochrome P450 family.</text>
</comment>
<dbReference type="GO" id="GO:0034650">
    <property type="term" value="P:cortisol metabolic process"/>
    <property type="evidence" value="ECO:0007669"/>
    <property type="project" value="TreeGrafter"/>
</dbReference>
<dbReference type="PROSITE" id="PS00086">
    <property type="entry name" value="CYTOCHROME_P450"/>
    <property type="match status" value="1"/>
</dbReference>
<comment type="cofactor">
    <cofactor evidence="1 8">
        <name>heme</name>
        <dbReference type="ChEBI" id="CHEBI:30413"/>
    </cofactor>
</comment>
<dbReference type="InterPro" id="IPR001128">
    <property type="entry name" value="Cyt_P450"/>
</dbReference>
<dbReference type="GO" id="GO:0071375">
    <property type="term" value="P:cellular response to peptide hormone stimulus"/>
    <property type="evidence" value="ECO:0007669"/>
    <property type="project" value="TreeGrafter"/>
</dbReference>
<proteinExistence type="inferred from homology"/>
<evidence type="ECO:0008006" key="12">
    <source>
        <dbReference type="Google" id="ProtNLM"/>
    </source>
</evidence>
<dbReference type="GO" id="GO:0004497">
    <property type="term" value="F:monooxygenase activity"/>
    <property type="evidence" value="ECO:0007669"/>
    <property type="project" value="UniProtKB-KW"/>
</dbReference>
<keyword evidence="5 9" id="KW-0560">Oxidoreductase</keyword>
<keyword evidence="11" id="KW-1185">Reference proteome</keyword>
<dbReference type="GO" id="GO:0005743">
    <property type="term" value="C:mitochondrial inner membrane"/>
    <property type="evidence" value="ECO:0007669"/>
    <property type="project" value="TreeGrafter"/>
</dbReference>
<evidence type="ECO:0000256" key="5">
    <source>
        <dbReference type="ARBA" id="ARBA00023002"/>
    </source>
</evidence>
<dbReference type="GO" id="GO:0042359">
    <property type="term" value="P:vitamin D metabolic process"/>
    <property type="evidence" value="ECO:0007669"/>
    <property type="project" value="UniProtKB-ARBA"/>
</dbReference>
<organism evidence="10 11">
    <name type="scientific">Aldrovandia affinis</name>
    <dbReference type="NCBI Taxonomy" id="143900"/>
    <lineage>
        <taxon>Eukaryota</taxon>
        <taxon>Metazoa</taxon>
        <taxon>Chordata</taxon>
        <taxon>Craniata</taxon>
        <taxon>Vertebrata</taxon>
        <taxon>Euteleostomi</taxon>
        <taxon>Actinopterygii</taxon>
        <taxon>Neopterygii</taxon>
        <taxon>Teleostei</taxon>
        <taxon>Notacanthiformes</taxon>
        <taxon>Halosauridae</taxon>
        <taxon>Aldrovandia</taxon>
    </lineage>
</organism>
<dbReference type="AlphaFoldDB" id="A0AAD7T9W4"/>
<dbReference type="GO" id="GO:0020037">
    <property type="term" value="F:heme binding"/>
    <property type="evidence" value="ECO:0007669"/>
    <property type="project" value="InterPro"/>
</dbReference>
<name>A0AAD7T9W4_9TELE</name>
<keyword evidence="3 8" id="KW-0349">Heme</keyword>
<dbReference type="Gene3D" id="1.10.630.10">
    <property type="entry name" value="Cytochrome P450"/>
    <property type="match status" value="1"/>
</dbReference>
<dbReference type="Proteomes" id="UP001221898">
    <property type="component" value="Unassembled WGS sequence"/>
</dbReference>
<dbReference type="InterPro" id="IPR017972">
    <property type="entry name" value="Cyt_P450_CS"/>
</dbReference>
<keyword evidence="4 8" id="KW-0479">Metal-binding</keyword>
<dbReference type="EMBL" id="JAINUG010000005">
    <property type="protein sequence ID" value="KAJ8416677.1"/>
    <property type="molecule type" value="Genomic_DNA"/>
</dbReference>
<evidence type="ECO:0000256" key="7">
    <source>
        <dbReference type="ARBA" id="ARBA00023033"/>
    </source>
</evidence>
<dbReference type="GO" id="GO:0006704">
    <property type="term" value="P:glucocorticoid biosynthetic process"/>
    <property type="evidence" value="ECO:0007669"/>
    <property type="project" value="TreeGrafter"/>
</dbReference>
<evidence type="ECO:0000256" key="2">
    <source>
        <dbReference type="ARBA" id="ARBA00010617"/>
    </source>
</evidence>
<evidence type="ECO:0000313" key="10">
    <source>
        <dbReference type="EMBL" id="KAJ8416677.1"/>
    </source>
</evidence>
<feature type="binding site" description="axial binding residue" evidence="8">
    <location>
        <position position="460"/>
    </location>
    <ligand>
        <name>heme</name>
        <dbReference type="ChEBI" id="CHEBI:30413"/>
    </ligand>
    <ligandPart>
        <name>Fe</name>
        <dbReference type="ChEBI" id="CHEBI:18248"/>
    </ligandPart>
</feature>
<gene>
    <name evidence="10" type="ORF">AAFF_G00325550</name>
</gene>
<evidence type="ECO:0000313" key="11">
    <source>
        <dbReference type="Proteomes" id="UP001221898"/>
    </source>
</evidence>
<evidence type="ECO:0000256" key="9">
    <source>
        <dbReference type="RuleBase" id="RU000461"/>
    </source>
</evidence>
<dbReference type="PANTHER" id="PTHR24279">
    <property type="entry name" value="CYTOCHROME P450"/>
    <property type="match status" value="1"/>
</dbReference>
<protein>
    <recommendedName>
        <fullName evidence="12">Cytochrome P450</fullName>
    </recommendedName>
</protein>
<evidence type="ECO:0000256" key="3">
    <source>
        <dbReference type="ARBA" id="ARBA00022617"/>
    </source>
</evidence>
<evidence type="ECO:0000256" key="6">
    <source>
        <dbReference type="ARBA" id="ARBA00023004"/>
    </source>
</evidence>
<accession>A0AAD7T9W4</accession>
<dbReference type="PRINTS" id="PR00463">
    <property type="entry name" value="EP450I"/>
</dbReference>
<dbReference type="InterPro" id="IPR002401">
    <property type="entry name" value="Cyt_P450_E_grp-I"/>
</dbReference>
<dbReference type="GO" id="GO:0016705">
    <property type="term" value="F:oxidoreductase activity, acting on paired donors, with incorporation or reduction of molecular oxygen"/>
    <property type="evidence" value="ECO:0007669"/>
    <property type="project" value="InterPro"/>
</dbReference>
<dbReference type="PANTHER" id="PTHR24279:SF123">
    <property type="entry name" value="CYTOCHROME P450 FAMILY 27 SUBFAMILY A MEMBER 1"/>
    <property type="match status" value="1"/>
</dbReference>
<dbReference type="PRINTS" id="PR00385">
    <property type="entry name" value="P450"/>
</dbReference>
<dbReference type="GO" id="GO:0006700">
    <property type="term" value="P:C21-steroid hormone biosynthetic process"/>
    <property type="evidence" value="ECO:0007669"/>
    <property type="project" value="TreeGrafter"/>
</dbReference>
<keyword evidence="7 9" id="KW-0503">Monooxygenase</keyword>
<dbReference type="FunFam" id="1.10.630.10:FF:000006">
    <property type="entry name" value="Cytochrome P450 302a1, mitochondrial"/>
    <property type="match status" value="1"/>
</dbReference>
<dbReference type="SUPFAM" id="SSF48264">
    <property type="entry name" value="Cytochrome P450"/>
    <property type="match status" value="1"/>
</dbReference>
<dbReference type="Pfam" id="PF00067">
    <property type="entry name" value="p450"/>
    <property type="match status" value="1"/>
</dbReference>
<reference evidence="10" key="1">
    <citation type="journal article" date="2023" name="Science">
        <title>Genome structures resolve the early diversification of teleost fishes.</title>
        <authorList>
            <person name="Parey E."/>
            <person name="Louis A."/>
            <person name="Montfort J."/>
            <person name="Bouchez O."/>
            <person name="Roques C."/>
            <person name="Iampietro C."/>
            <person name="Lluch J."/>
            <person name="Castinel A."/>
            <person name="Donnadieu C."/>
            <person name="Desvignes T."/>
            <person name="Floi Bucao C."/>
            <person name="Jouanno E."/>
            <person name="Wen M."/>
            <person name="Mejri S."/>
            <person name="Dirks R."/>
            <person name="Jansen H."/>
            <person name="Henkel C."/>
            <person name="Chen W.J."/>
            <person name="Zahm M."/>
            <person name="Cabau C."/>
            <person name="Klopp C."/>
            <person name="Thompson A.W."/>
            <person name="Robinson-Rechavi M."/>
            <person name="Braasch I."/>
            <person name="Lecointre G."/>
            <person name="Bobe J."/>
            <person name="Postlethwait J.H."/>
            <person name="Berthelot C."/>
            <person name="Roest Crollius H."/>
            <person name="Guiguen Y."/>
        </authorList>
    </citation>
    <scope>NUCLEOTIDE SEQUENCE</scope>
    <source>
        <strain evidence="10">NC1722</strain>
    </source>
</reference>
<evidence type="ECO:0000256" key="8">
    <source>
        <dbReference type="PIRSR" id="PIRSR602401-1"/>
    </source>
</evidence>
<dbReference type="InterPro" id="IPR050479">
    <property type="entry name" value="CYP11_CYP27_families"/>
</dbReference>
<dbReference type="GO" id="GO:0008203">
    <property type="term" value="P:cholesterol metabolic process"/>
    <property type="evidence" value="ECO:0007669"/>
    <property type="project" value="TreeGrafter"/>
</dbReference>
<sequence length="519" mass="59724">MAVRLALSSAEKGWLLRPMKGVFTGGRKAGMGAMASAAPAQAKFKTAEDLPEIKTAQMLYWLVFKGYLKRMHELQVYEKQLYGPIYKVSTGGYKSISLNSAELVEELLRKDEKFPTRGDMSIWTEYRDMKGLGYGPFTEERERWYQLRSILNKRMLHPKDSMQYTDVVNEVVTDFIKRIYHLRQTSPSGDMVSNLSNELYRFSLEGISSILFETRIGCLEKEIPEATQDFINSIAQMFSYSMLVVMLPKWTRSLLPFWKWYLAGWEGIFKFARNMIDRKMETIQHRVDIGQEIEGEYLTYLISSKKLTNKDVYGSVAELLLAGVDTTSNTLMWTLYLLSREPEMQDRLHKEVSSCISGDRLFTAQDIANMPFLKAVVKETLRLYPVVPMNARLISESDVSIGGYFFPKKTSFTFCHYSISQDEKTFPEPGKFIPDRWLRDGRKRPNPFGSIPFGFGVRGCVGRRIAELEMHLALSRIIMLFEIRPDPSMGEIKAHNRTVLVADRQVNLHFLERNGISAH</sequence>
<keyword evidence="6 8" id="KW-0408">Iron</keyword>
<dbReference type="InterPro" id="IPR036396">
    <property type="entry name" value="Cyt_P450_sf"/>
</dbReference>
<comment type="caution">
    <text evidence="10">The sequence shown here is derived from an EMBL/GenBank/DDBJ whole genome shotgun (WGS) entry which is preliminary data.</text>
</comment>
<evidence type="ECO:0000256" key="4">
    <source>
        <dbReference type="ARBA" id="ARBA00022723"/>
    </source>
</evidence>